<keyword evidence="1 7" id="KW-1003">Cell membrane</keyword>
<sequence>MAIGGMLQSMLGLLVVVGAIFALAWGLRRVQGLRPKSAAGLQVHAGLSVGARERVLWIEAGGKHLLIGVAQGRVNALHVFDEAPVMEPAATQQSMQAPNFAELLKKALGREGS</sequence>
<keyword evidence="4 7" id="KW-0472">Membrane</keyword>
<accession>I8T8Z6</accession>
<dbReference type="STRING" id="1172194.WQQ_03750"/>
<proteinExistence type="inferred from homology"/>
<dbReference type="RefSeq" id="WP_007183334.1">
    <property type="nucleotide sequence ID" value="NZ_AKGD01000001.1"/>
</dbReference>
<dbReference type="Proteomes" id="UP000003704">
    <property type="component" value="Unassembled WGS sequence"/>
</dbReference>
<gene>
    <name evidence="8" type="ORF">WQQ_03750</name>
</gene>
<dbReference type="PANTHER" id="PTHR38766:SF1">
    <property type="entry name" value="FLAGELLAR PROTEIN FLIO"/>
    <property type="match status" value="1"/>
</dbReference>
<keyword evidence="3 7" id="KW-1133">Transmembrane helix</keyword>
<dbReference type="GO" id="GO:0009425">
    <property type="term" value="C:bacterial-type flagellum basal body"/>
    <property type="evidence" value="ECO:0007669"/>
    <property type="project" value="UniProtKB-SubCell"/>
</dbReference>
<dbReference type="OrthoDB" id="5741235at2"/>
<organism evidence="8 9">
    <name type="scientific">Hydrocarboniphaga effusa AP103</name>
    <dbReference type="NCBI Taxonomy" id="1172194"/>
    <lineage>
        <taxon>Bacteria</taxon>
        <taxon>Pseudomonadati</taxon>
        <taxon>Pseudomonadota</taxon>
        <taxon>Gammaproteobacteria</taxon>
        <taxon>Nevskiales</taxon>
        <taxon>Nevskiaceae</taxon>
        <taxon>Hydrocarboniphaga</taxon>
    </lineage>
</organism>
<comment type="caution">
    <text evidence="8">The sequence shown here is derived from an EMBL/GenBank/DDBJ whole genome shotgun (WGS) entry which is preliminary data.</text>
</comment>
<evidence type="ECO:0000256" key="1">
    <source>
        <dbReference type="ARBA" id="ARBA00022475"/>
    </source>
</evidence>
<dbReference type="Pfam" id="PF04347">
    <property type="entry name" value="FliO"/>
    <property type="match status" value="1"/>
</dbReference>
<dbReference type="GO" id="GO:0005886">
    <property type="term" value="C:plasma membrane"/>
    <property type="evidence" value="ECO:0007669"/>
    <property type="project" value="UniProtKB-SubCell"/>
</dbReference>
<evidence type="ECO:0000256" key="4">
    <source>
        <dbReference type="ARBA" id="ARBA00023136"/>
    </source>
</evidence>
<name>I8T8Z6_9GAMM</name>
<dbReference type="NCBIfam" id="TIGR03500">
    <property type="entry name" value="FliO_TIGR"/>
    <property type="match status" value="1"/>
</dbReference>
<evidence type="ECO:0000256" key="3">
    <source>
        <dbReference type="ARBA" id="ARBA00022989"/>
    </source>
</evidence>
<feature type="transmembrane region" description="Helical" evidence="7">
    <location>
        <begin position="6"/>
        <end position="27"/>
    </location>
</feature>
<evidence type="ECO:0000256" key="5">
    <source>
        <dbReference type="ARBA" id="ARBA00023143"/>
    </source>
</evidence>
<evidence type="ECO:0000313" key="8">
    <source>
        <dbReference type="EMBL" id="EIT70238.1"/>
    </source>
</evidence>
<dbReference type="AlphaFoldDB" id="I8T8Z6"/>
<dbReference type="EMBL" id="AKGD01000001">
    <property type="protein sequence ID" value="EIT70238.1"/>
    <property type="molecule type" value="Genomic_DNA"/>
</dbReference>
<dbReference type="InterPro" id="IPR052205">
    <property type="entry name" value="FliO/MopB"/>
</dbReference>
<keyword evidence="5 7" id="KW-0975">Bacterial flagellum</keyword>
<dbReference type="InterPro" id="IPR022781">
    <property type="entry name" value="Flagellar_biosynth_FliO"/>
</dbReference>
<comment type="subcellular location">
    <subcellularLocation>
        <location evidence="7">Cell membrane</location>
    </subcellularLocation>
    <subcellularLocation>
        <location evidence="7">Bacterial flagellum basal body</location>
    </subcellularLocation>
</comment>
<protein>
    <recommendedName>
        <fullName evidence="7">Flagellar protein</fullName>
    </recommendedName>
</protein>
<evidence type="ECO:0000256" key="6">
    <source>
        <dbReference type="ARBA" id="ARBA00037937"/>
    </source>
</evidence>
<evidence type="ECO:0000313" key="9">
    <source>
        <dbReference type="Proteomes" id="UP000003704"/>
    </source>
</evidence>
<dbReference type="GO" id="GO:0044781">
    <property type="term" value="P:bacterial-type flagellum organization"/>
    <property type="evidence" value="ECO:0007669"/>
    <property type="project" value="UniProtKB-UniRule"/>
</dbReference>
<keyword evidence="2 7" id="KW-0812">Transmembrane</keyword>
<evidence type="ECO:0000256" key="7">
    <source>
        <dbReference type="RuleBase" id="RU362064"/>
    </source>
</evidence>
<reference evidence="8 9" key="1">
    <citation type="journal article" date="2012" name="J. Bacteriol.">
        <title>Genome Sequence of n-Alkane-Degrading Hydrocarboniphaga effusa Strain AP103T (ATCC BAA-332T).</title>
        <authorList>
            <person name="Chang H.K."/>
            <person name="Zylstra G.J."/>
            <person name="Chae J.C."/>
        </authorList>
    </citation>
    <scope>NUCLEOTIDE SEQUENCE [LARGE SCALE GENOMIC DNA]</scope>
    <source>
        <strain evidence="8 9">AP103</strain>
    </source>
</reference>
<keyword evidence="9" id="KW-1185">Reference proteome</keyword>
<dbReference type="PANTHER" id="PTHR38766">
    <property type="entry name" value="FLAGELLAR PROTEIN FLIO"/>
    <property type="match status" value="1"/>
</dbReference>
<comment type="similarity">
    <text evidence="6 7">Belongs to the FliO/MopB family.</text>
</comment>
<evidence type="ECO:0000256" key="2">
    <source>
        <dbReference type="ARBA" id="ARBA00022692"/>
    </source>
</evidence>